<evidence type="ECO:0000313" key="3">
    <source>
        <dbReference type="Proteomes" id="UP000269374"/>
    </source>
</evidence>
<keyword evidence="1" id="KW-0812">Transmembrane</keyword>
<dbReference type="EMBL" id="CP032627">
    <property type="protein sequence ID" value="AYG01131.1"/>
    <property type="molecule type" value="Genomic_DNA"/>
</dbReference>
<feature type="transmembrane region" description="Helical" evidence="1">
    <location>
        <begin position="21"/>
        <end position="42"/>
    </location>
</feature>
<reference evidence="2 3" key="1">
    <citation type="submission" date="2018-09" db="EMBL/GenBank/DDBJ databases">
        <title>Genome sequencing of strain 1JSPR-7.</title>
        <authorList>
            <person name="Heo J."/>
            <person name="Kim S.-J."/>
            <person name="Kwon S.-W."/>
        </authorList>
    </citation>
    <scope>NUCLEOTIDE SEQUENCE [LARGE SCALE GENOMIC DNA]</scope>
    <source>
        <strain evidence="2 3">1JSPR-7</strain>
    </source>
</reference>
<name>A0A387BRN7_9LACT</name>
<organism evidence="2 3">
    <name type="scientific">Lactococcus allomyrinae</name>
    <dbReference type="NCBI Taxonomy" id="2419773"/>
    <lineage>
        <taxon>Bacteria</taxon>
        <taxon>Bacillati</taxon>
        <taxon>Bacillota</taxon>
        <taxon>Bacilli</taxon>
        <taxon>Lactobacillales</taxon>
        <taxon>Streptococcaceae</taxon>
        <taxon>Lactococcus</taxon>
    </lineage>
</organism>
<feature type="transmembrane region" description="Helical" evidence="1">
    <location>
        <begin position="54"/>
        <end position="76"/>
    </location>
</feature>
<gene>
    <name evidence="2" type="ORF">D7I46_08510</name>
</gene>
<sequence>MRWSHGKYRTNFDADNKDFEDGLSFIGIVLIGLFLTFVYLFFKEYAQAIKHFLTILMILISVGAVIYGLCKILWAWQGWRLKRRIKQIENILKKRYNLFIEKKIIRKVEKIKIKWIRKIVLQNIKKRMF</sequence>
<keyword evidence="1" id="KW-0472">Membrane</keyword>
<evidence type="ECO:0000256" key="1">
    <source>
        <dbReference type="SAM" id="Phobius"/>
    </source>
</evidence>
<keyword evidence="1" id="KW-1133">Transmembrane helix</keyword>
<dbReference type="RefSeq" id="WP_120772511.1">
    <property type="nucleotide sequence ID" value="NZ_CP032627.1"/>
</dbReference>
<proteinExistence type="predicted"/>
<protein>
    <submittedName>
        <fullName evidence="2">Uncharacterized protein</fullName>
    </submittedName>
</protein>
<accession>A0A387BRN7</accession>
<dbReference type="KEGG" id="lact:D7I46_08510"/>
<dbReference type="AlphaFoldDB" id="A0A387BRN7"/>
<dbReference type="Proteomes" id="UP000269374">
    <property type="component" value="Chromosome"/>
</dbReference>
<evidence type="ECO:0000313" key="2">
    <source>
        <dbReference type="EMBL" id="AYG01131.1"/>
    </source>
</evidence>
<keyword evidence="3" id="KW-1185">Reference proteome</keyword>